<accession>H6W7T4</accession>
<evidence type="ECO:0000313" key="1">
    <source>
        <dbReference type="EMBL" id="AEZ65149.1"/>
    </source>
</evidence>
<dbReference type="RefSeq" id="YP_007006184.1">
    <property type="nucleotide sequence ID" value="NC_019517.1"/>
</dbReference>
<dbReference type="EMBL" id="JQ031132">
    <property type="protein sequence ID" value="AEZ65149.1"/>
    <property type="molecule type" value="Genomic_DNA"/>
</dbReference>
<keyword evidence="2" id="KW-1185">Reference proteome</keyword>
<sequence>MLFMATEVVIKAERPVKKAINTFPVGTIVSMITESGRVSTLLIVKSACSSCVWAYDLDEKELKDFVGELKATELDARIEVFGETMEEEQ</sequence>
<dbReference type="GeneID" id="14011673"/>
<dbReference type="Proteomes" id="UP000009052">
    <property type="component" value="Segment"/>
</dbReference>
<protein>
    <submittedName>
        <fullName evidence="1">Uncharacterized protein</fullName>
    </submittedName>
</protein>
<organism evidence="1 2">
    <name type="scientific">Escherichia phage FV3</name>
    <dbReference type="NCBI Taxonomy" id="1131317"/>
    <lineage>
        <taxon>Viruses</taxon>
        <taxon>Duplodnaviria</taxon>
        <taxon>Heunggongvirae</taxon>
        <taxon>Uroviricota</taxon>
        <taxon>Caudoviricetes</taxon>
        <taxon>Vequintavirinae</taxon>
        <taxon>Vequintavirus</taxon>
        <taxon>Vequintavirus SYGMH1</taxon>
        <taxon>Vequintavirus FV3</taxon>
    </lineage>
</organism>
<evidence type="ECO:0000313" key="2">
    <source>
        <dbReference type="Proteomes" id="UP000009052"/>
    </source>
</evidence>
<dbReference type="KEGG" id="vg:14011673"/>
<proteinExistence type="predicted"/>
<name>H6W7T4_9CAUD</name>
<reference evidence="1 2" key="1">
    <citation type="journal article" date="2012" name="Arch. Virol.">
        <title>Bacteriophage vB_EcoM_FV3: a new member of "rV5-like viruses".</title>
        <authorList>
            <person name="Truncaite L."/>
            <person name="Simoliunas E."/>
            <person name="Zajanckauskaite A."/>
            <person name="Kaliniene L."/>
            <person name="Mankeviciute R."/>
            <person name="Staniulis J."/>
            <person name="Klausa V."/>
            <person name="Meskys R."/>
        </authorList>
    </citation>
    <scope>NUCLEOTIDE SEQUENCE [LARGE SCALE GENOMIC DNA]</scope>
</reference>
<gene>
    <name evidence="1" type="ORF">FV3_00013</name>
</gene>